<accession>A0A7W7ZTT2</accession>
<evidence type="ECO:0000256" key="1">
    <source>
        <dbReference type="ARBA" id="ARBA00022603"/>
    </source>
</evidence>
<dbReference type="InterPro" id="IPR041698">
    <property type="entry name" value="Methyltransf_25"/>
</dbReference>
<evidence type="ECO:0000313" key="6">
    <source>
        <dbReference type="Proteomes" id="UP000584867"/>
    </source>
</evidence>
<organism evidence="5 6">
    <name type="scientific">Granulicella mallensis</name>
    <dbReference type="NCBI Taxonomy" id="940614"/>
    <lineage>
        <taxon>Bacteria</taxon>
        <taxon>Pseudomonadati</taxon>
        <taxon>Acidobacteriota</taxon>
        <taxon>Terriglobia</taxon>
        <taxon>Terriglobales</taxon>
        <taxon>Acidobacteriaceae</taxon>
        <taxon>Granulicella</taxon>
    </lineage>
</organism>
<dbReference type="SUPFAM" id="SSF53335">
    <property type="entry name" value="S-adenosyl-L-methionine-dependent methyltransferases"/>
    <property type="match status" value="1"/>
</dbReference>
<dbReference type="EMBL" id="JACHIO010000021">
    <property type="protein sequence ID" value="MBB5065961.1"/>
    <property type="molecule type" value="Genomic_DNA"/>
</dbReference>
<keyword evidence="1 5" id="KW-0489">Methyltransferase</keyword>
<dbReference type="GO" id="GO:0008168">
    <property type="term" value="F:methyltransferase activity"/>
    <property type="evidence" value="ECO:0007669"/>
    <property type="project" value="UniProtKB-KW"/>
</dbReference>
<reference evidence="5 6" key="1">
    <citation type="submission" date="2020-08" db="EMBL/GenBank/DDBJ databases">
        <title>Genomic Encyclopedia of Type Strains, Phase IV (KMG-V): Genome sequencing to study the core and pangenomes of soil and plant-associated prokaryotes.</title>
        <authorList>
            <person name="Whitman W."/>
        </authorList>
    </citation>
    <scope>NUCLEOTIDE SEQUENCE [LARGE SCALE GENOMIC DNA]</scope>
    <source>
        <strain evidence="5 6">X5P3</strain>
    </source>
</reference>
<evidence type="ECO:0000259" key="4">
    <source>
        <dbReference type="Pfam" id="PF13649"/>
    </source>
</evidence>
<keyword evidence="3" id="KW-0949">S-adenosyl-L-methionine</keyword>
<dbReference type="Proteomes" id="UP000584867">
    <property type="component" value="Unassembled WGS sequence"/>
</dbReference>
<dbReference type="Pfam" id="PF13649">
    <property type="entry name" value="Methyltransf_25"/>
    <property type="match status" value="1"/>
</dbReference>
<dbReference type="InterPro" id="IPR029063">
    <property type="entry name" value="SAM-dependent_MTases_sf"/>
</dbReference>
<dbReference type="PANTHER" id="PTHR43464:SF19">
    <property type="entry name" value="UBIQUINONE BIOSYNTHESIS O-METHYLTRANSFERASE, MITOCHONDRIAL"/>
    <property type="match status" value="1"/>
</dbReference>
<dbReference type="AlphaFoldDB" id="A0A7W7ZTT2"/>
<dbReference type="CDD" id="cd02440">
    <property type="entry name" value="AdoMet_MTases"/>
    <property type="match status" value="1"/>
</dbReference>
<dbReference type="PANTHER" id="PTHR43464">
    <property type="entry name" value="METHYLTRANSFERASE"/>
    <property type="match status" value="1"/>
</dbReference>
<gene>
    <name evidence="5" type="ORF">HDF15_004331</name>
</gene>
<dbReference type="RefSeq" id="WP_184259098.1">
    <property type="nucleotide sequence ID" value="NZ_JACHIO010000021.1"/>
</dbReference>
<feature type="domain" description="Methyltransferase" evidence="4">
    <location>
        <begin position="71"/>
        <end position="165"/>
    </location>
</feature>
<dbReference type="GO" id="GO:0032259">
    <property type="term" value="P:methylation"/>
    <property type="evidence" value="ECO:0007669"/>
    <property type="project" value="UniProtKB-KW"/>
</dbReference>
<dbReference type="Gene3D" id="3.40.50.150">
    <property type="entry name" value="Vaccinia Virus protein VP39"/>
    <property type="match status" value="1"/>
</dbReference>
<protein>
    <submittedName>
        <fullName evidence="5">SAM-dependent methyltransferase</fullName>
    </submittedName>
</protein>
<comment type="caution">
    <text evidence="5">The sequence shown here is derived from an EMBL/GenBank/DDBJ whole genome shotgun (WGS) entry which is preliminary data.</text>
</comment>
<proteinExistence type="predicted"/>
<evidence type="ECO:0000313" key="5">
    <source>
        <dbReference type="EMBL" id="MBB5065961.1"/>
    </source>
</evidence>
<sequence>MTSVSLPIDFTHRTAPEDLPELMDEPCSYEDFRACLADLAQVNRLTLAHRPTLQFLERLIEARPSSQPLRIVDVGCGGGDMLRHIAVWAKRRGVQVALTGIDLNPYAAQAAREFSGKDRSNQWDIEWVTGDAFSYAPPDGVDVVLSSLFTHHLPEPEIVRFLTWMESTAQLGWFVNDLCRERTPHRLFQLLAGVMRWHYFVRYDGPVSIRRSFREEDWQRMIAAAGIDPTALGIARCFPARLCVGRLK</sequence>
<name>A0A7W7ZTT2_9BACT</name>
<evidence type="ECO:0000256" key="3">
    <source>
        <dbReference type="ARBA" id="ARBA00022691"/>
    </source>
</evidence>
<keyword evidence="2 5" id="KW-0808">Transferase</keyword>
<evidence type="ECO:0000256" key="2">
    <source>
        <dbReference type="ARBA" id="ARBA00022679"/>
    </source>
</evidence>